<evidence type="ECO:0000256" key="3">
    <source>
        <dbReference type="ARBA" id="ARBA00023242"/>
    </source>
</evidence>
<dbReference type="GO" id="GO:0006396">
    <property type="term" value="P:RNA processing"/>
    <property type="evidence" value="ECO:0007669"/>
    <property type="project" value="InterPro"/>
</dbReference>
<dbReference type="Gene3D" id="3.40.640.10">
    <property type="entry name" value="Type I PLP-dependent aspartate aminotransferase-like (Major domain)"/>
    <property type="match status" value="1"/>
</dbReference>
<dbReference type="RefSeq" id="XP_003848594.1">
    <property type="nucleotide sequence ID" value="XM_003848546.1"/>
</dbReference>
<name>F9XN61_ZYMTI</name>
<keyword evidence="7" id="KW-1185">Reference proteome</keyword>
<feature type="domain" description="Aminotransferase class V" evidence="4">
    <location>
        <begin position="20"/>
        <end position="392"/>
    </location>
</feature>
<evidence type="ECO:0000259" key="4">
    <source>
        <dbReference type="Pfam" id="PF00266"/>
    </source>
</evidence>
<dbReference type="SUPFAM" id="SSF48452">
    <property type="entry name" value="TPR-like"/>
    <property type="match status" value="1"/>
</dbReference>
<keyword evidence="2" id="KW-0677">Repeat</keyword>
<feature type="domain" description="Suppressor of forked" evidence="5">
    <location>
        <begin position="572"/>
        <end position="626"/>
    </location>
</feature>
<dbReference type="GO" id="GO:0005634">
    <property type="term" value="C:nucleus"/>
    <property type="evidence" value="ECO:0007669"/>
    <property type="project" value="UniProtKB-SubCell"/>
</dbReference>
<comment type="subcellular location">
    <subcellularLocation>
        <location evidence="1">Nucleus</location>
    </subcellularLocation>
</comment>
<dbReference type="InterPro" id="IPR015422">
    <property type="entry name" value="PyrdxlP-dep_Trfase_small"/>
</dbReference>
<evidence type="ECO:0000256" key="2">
    <source>
        <dbReference type="ARBA" id="ARBA00022737"/>
    </source>
</evidence>
<dbReference type="AlphaFoldDB" id="F9XN61"/>
<dbReference type="HOGENOM" id="CLU_010913_2_0_1"/>
<dbReference type="OMA" id="AANEHRI"/>
<dbReference type="InParanoid" id="F9XN61"/>
<evidence type="ECO:0000313" key="6">
    <source>
        <dbReference type="EMBL" id="EGP83570.1"/>
    </source>
</evidence>
<organism evidence="6 7">
    <name type="scientific">Zymoseptoria tritici (strain CBS 115943 / IPO323)</name>
    <name type="common">Speckled leaf blotch fungus</name>
    <name type="synonym">Septoria tritici</name>
    <dbReference type="NCBI Taxonomy" id="336722"/>
    <lineage>
        <taxon>Eukaryota</taxon>
        <taxon>Fungi</taxon>
        <taxon>Dikarya</taxon>
        <taxon>Ascomycota</taxon>
        <taxon>Pezizomycotina</taxon>
        <taxon>Dothideomycetes</taxon>
        <taxon>Dothideomycetidae</taxon>
        <taxon>Mycosphaerellales</taxon>
        <taxon>Mycosphaerellaceae</taxon>
        <taxon>Zymoseptoria</taxon>
    </lineage>
</organism>
<evidence type="ECO:0000259" key="5">
    <source>
        <dbReference type="Pfam" id="PF05843"/>
    </source>
</evidence>
<reference evidence="6 7" key="1">
    <citation type="journal article" date="2011" name="PLoS Genet.">
        <title>Finished genome of the fungal wheat pathogen Mycosphaerella graminicola reveals dispensome structure, chromosome plasticity, and stealth pathogenesis.</title>
        <authorList>
            <person name="Goodwin S.B."/>
            <person name="Ben M'barek S."/>
            <person name="Dhillon B."/>
            <person name="Wittenberg A.H.J."/>
            <person name="Crane C.F."/>
            <person name="Hane J.K."/>
            <person name="Foster A.J."/>
            <person name="Van der Lee T.A.J."/>
            <person name="Grimwood J."/>
            <person name="Aerts A."/>
            <person name="Antoniw J."/>
            <person name="Bailey A."/>
            <person name="Bluhm B."/>
            <person name="Bowler J."/>
            <person name="Bristow J."/>
            <person name="van der Burgt A."/>
            <person name="Canto-Canche B."/>
            <person name="Churchill A.C.L."/>
            <person name="Conde-Ferraez L."/>
            <person name="Cools H.J."/>
            <person name="Coutinho P.M."/>
            <person name="Csukai M."/>
            <person name="Dehal P."/>
            <person name="De Wit P."/>
            <person name="Donzelli B."/>
            <person name="van de Geest H.C."/>
            <person name="van Ham R.C.H.J."/>
            <person name="Hammond-Kosack K.E."/>
            <person name="Henrissat B."/>
            <person name="Kilian A."/>
            <person name="Kobayashi A.K."/>
            <person name="Koopmann E."/>
            <person name="Kourmpetis Y."/>
            <person name="Kuzniar A."/>
            <person name="Lindquist E."/>
            <person name="Lombard V."/>
            <person name="Maliepaard C."/>
            <person name="Martins N."/>
            <person name="Mehrabi R."/>
            <person name="Nap J.P.H."/>
            <person name="Ponomarenko A."/>
            <person name="Rudd J.J."/>
            <person name="Salamov A."/>
            <person name="Schmutz J."/>
            <person name="Schouten H.J."/>
            <person name="Shapiro H."/>
            <person name="Stergiopoulos I."/>
            <person name="Torriani S.F.F."/>
            <person name="Tu H."/>
            <person name="de Vries R.P."/>
            <person name="Waalwijk C."/>
            <person name="Ware S.B."/>
            <person name="Wiebenga A."/>
            <person name="Zwiers L.-H."/>
            <person name="Oliver R.P."/>
            <person name="Grigoriev I.V."/>
            <person name="Kema G.H.J."/>
        </authorList>
    </citation>
    <scope>NUCLEOTIDE SEQUENCE [LARGE SCALE GENOMIC DNA]</scope>
    <source>
        <strain evidence="7">CBS 115943 / IPO323</strain>
    </source>
</reference>
<dbReference type="EMBL" id="CM001206">
    <property type="protein sequence ID" value="EGP83570.1"/>
    <property type="molecule type" value="Genomic_DNA"/>
</dbReference>
<dbReference type="Gene3D" id="1.25.40.1040">
    <property type="match status" value="1"/>
</dbReference>
<evidence type="ECO:0000256" key="1">
    <source>
        <dbReference type="ARBA" id="ARBA00004123"/>
    </source>
</evidence>
<dbReference type="GeneID" id="13396508"/>
<dbReference type="OrthoDB" id="10264306at2759"/>
<dbReference type="KEGG" id="ztr:MYCGRDRAFT_76893"/>
<dbReference type="eggNOG" id="KOG2142">
    <property type="taxonomic scope" value="Eukaryota"/>
</dbReference>
<dbReference type="SUPFAM" id="SSF53383">
    <property type="entry name" value="PLP-dependent transferases"/>
    <property type="match status" value="1"/>
</dbReference>
<dbReference type="Pfam" id="PF05843">
    <property type="entry name" value="Suf"/>
    <property type="match status" value="1"/>
</dbReference>
<protein>
    <submittedName>
        <fullName evidence="6">Uncharacterized protein</fullName>
    </submittedName>
</protein>
<sequence length="655" mass="71989">METNMEEIRALEYPQLLGKTYLDHAGTTPWAKSLVDSFATDMMTDLYGNPHSEHAPSKLADTRVEATREKALGFFNADPAEWDLVFVANATAAIKLVHDCFRDHAIEKRQNWWYGYHKDAHTSVVGVREGTRTHRCFRNDREVELWIESRGLGGANANDLALFAYPGQSNMTGRRLPLAWPGRIQDRIRSKVYTLLDAAALVSTTQLDLSNTSTAPDFVALSFYKIFGFPNLGALLVKKSSSQVLMNRKFFGGGTVEMVISVNDSWSSKKSHNVHSRLEDGTLPFTSIFALDLAIDTHRKIYGPSPMKTISAHTSRLIKKLYDDLTSLRHSSGIPVIVVYKDAAAVYGQAKLQGATIAFNIQSPKGDIVSFADVEKEADKNSISVRSGSLCNPGGIATYLKWSPKELRAAYDEGHRCSEPLAQVFGKPIGVVRVSLGAMSSDEDVQRFVTFVRETYLDVALPETLKEPPAQIEQPRKPQQTVAGFIVEENTATSSTSLNGSTTIPVPASTPSLPVSTLQTSVADLGKDVLTPVESAAPTPQAQADTKAPAVSLPTTQLNGSMPAAQMRLPHDKVGQLEDRIKDDPKGDTDAWLSLIKHYYDKTQYQGARDVYKRFLAVFPTAVSTHSALLLRDHQAVRAYSSKLQANEYPRSPCG</sequence>
<dbReference type="GO" id="GO:0008265">
    <property type="term" value="F:molybdenum cofactor sulfurtransferase activity"/>
    <property type="evidence" value="ECO:0007669"/>
    <property type="project" value="TreeGrafter"/>
</dbReference>
<dbReference type="PANTHER" id="PTHR14237">
    <property type="entry name" value="MOLYBDOPTERIN COFACTOR SULFURASE MOSC"/>
    <property type="match status" value="1"/>
</dbReference>
<dbReference type="STRING" id="336722.F9XN61"/>
<dbReference type="Pfam" id="PF00266">
    <property type="entry name" value="Aminotran_5"/>
    <property type="match status" value="1"/>
</dbReference>
<dbReference type="InterPro" id="IPR008847">
    <property type="entry name" value="Suf"/>
</dbReference>
<gene>
    <name evidence="6" type="ORF">MYCGRDRAFT_76893</name>
</gene>
<accession>F9XN61</accession>
<dbReference type="InterPro" id="IPR015424">
    <property type="entry name" value="PyrdxlP-dep_Trfase"/>
</dbReference>
<dbReference type="GO" id="GO:0043545">
    <property type="term" value="P:molybdopterin cofactor metabolic process"/>
    <property type="evidence" value="ECO:0007669"/>
    <property type="project" value="TreeGrafter"/>
</dbReference>
<dbReference type="Proteomes" id="UP000008062">
    <property type="component" value="Chromosome 11"/>
</dbReference>
<dbReference type="PANTHER" id="PTHR14237:SF80">
    <property type="entry name" value="MOLYBDENUM COFACTOR SULFURASE"/>
    <property type="match status" value="1"/>
</dbReference>
<dbReference type="InterPro" id="IPR000192">
    <property type="entry name" value="Aminotrans_V_dom"/>
</dbReference>
<dbReference type="InterPro" id="IPR011990">
    <property type="entry name" value="TPR-like_helical_dom_sf"/>
</dbReference>
<keyword evidence="3" id="KW-0539">Nucleus</keyword>
<proteinExistence type="predicted"/>
<evidence type="ECO:0000313" key="7">
    <source>
        <dbReference type="Proteomes" id="UP000008062"/>
    </source>
</evidence>
<dbReference type="Gene3D" id="3.90.1150.10">
    <property type="entry name" value="Aspartate Aminotransferase, domain 1"/>
    <property type="match status" value="1"/>
</dbReference>
<dbReference type="InterPro" id="IPR015421">
    <property type="entry name" value="PyrdxlP-dep_Trfase_major"/>
</dbReference>